<gene>
    <name evidence="2" type="ORF">EI97DRAFT_192399</name>
</gene>
<feature type="region of interest" description="Disordered" evidence="1">
    <location>
        <begin position="321"/>
        <end position="646"/>
    </location>
</feature>
<feature type="compositionally biased region" description="Basic and acidic residues" evidence="1">
    <location>
        <begin position="50"/>
        <end position="60"/>
    </location>
</feature>
<proteinExistence type="predicted"/>
<feature type="region of interest" description="Disordered" evidence="1">
    <location>
        <begin position="1256"/>
        <end position="1282"/>
    </location>
</feature>
<feature type="compositionally biased region" description="Polar residues" evidence="1">
    <location>
        <begin position="1011"/>
        <end position="1021"/>
    </location>
</feature>
<dbReference type="EMBL" id="ML986514">
    <property type="protein sequence ID" value="KAF2273004.1"/>
    <property type="molecule type" value="Genomic_DNA"/>
</dbReference>
<dbReference type="RefSeq" id="XP_033650543.1">
    <property type="nucleotide sequence ID" value="XM_033793610.1"/>
</dbReference>
<feature type="region of interest" description="Disordered" evidence="1">
    <location>
        <begin position="1160"/>
        <end position="1186"/>
    </location>
</feature>
<feature type="compositionally biased region" description="Pro residues" evidence="1">
    <location>
        <begin position="796"/>
        <end position="809"/>
    </location>
</feature>
<feature type="compositionally biased region" description="Basic and acidic residues" evidence="1">
    <location>
        <begin position="696"/>
        <end position="715"/>
    </location>
</feature>
<feature type="compositionally biased region" description="Basic and acidic residues" evidence="1">
    <location>
        <begin position="1"/>
        <end position="11"/>
    </location>
</feature>
<feature type="region of interest" description="Disordered" evidence="1">
    <location>
        <begin position="662"/>
        <end position="941"/>
    </location>
</feature>
<feature type="compositionally biased region" description="Low complexity" evidence="1">
    <location>
        <begin position="1335"/>
        <end position="1347"/>
    </location>
</feature>
<feature type="region of interest" description="Disordered" evidence="1">
    <location>
        <begin position="1308"/>
        <end position="1391"/>
    </location>
</feature>
<accession>A0A6A6J9V3</accession>
<feature type="compositionally biased region" description="Polar residues" evidence="1">
    <location>
        <begin position="838"/>
        <end position="869"/>
    </location>
</feature>
<feature type="compositionally biased region" description="Basic and acidic residues" evidence="1">
    <location>
        <begin position="995"/>
        <end position="1010"/>
    </location>
</feature>
<feature type="compositionally biased region" description="Low complexity" evidence="1">
    <location>
        <begin position="1080"/>
        <end position="1089"/>
    </location>
</feature>
<feature type="compositionally biased region" description="Polar residues" evidence="1">
    <location>
        <begin position="1355"/>
        <end position="1384"/>
    </location>
</feature>
<feature type="compositionally biased region" description="Basic and acidic residues" evidence="1">
    <location>
        <begin position="89"/>
        <end position="105"/>
    </location>
</feature>
<feature type="compositionally biased region" description="Basic and acidic residues" evidence="1">
    <location>
        <begin position="1216"/>
        <end position="1226"/>
    </location>
</feature>
<dbReference type="OrthoDB" id="5416983at2759"/>
<evidence type="ECO:0000313" key="3">
    <source>
        <dbReference type="Proteomes" id="UP000800097"/>
    </source>
</evidence>
<feature type="compositionally biased region" description="Basic and acidic residues" evidence="1">
    <location>
        <begin position="332"/>
        <end position="343"/>
    </location>
</feature>
<feature type="region of interest" description="Disordered" evidence="1">
    <location>
        <begin position="995"/>
        <end position="1133"/>
    </location>
</feature>
<feature type="compositionally biased region" description="Low complexity" evidence="1">
    <location>
        <begin position="905"/>
        <end position="916"/>
    </location>
</feature>
<feature type="region of interest" description="Disordered" evidence="1">
    <location>
        <begin position="1"/>
        <end position="307"/>
    </location>
</feature>
<reference evidence="2" key="1">
    <citation type="journal article" date="2020" name="Stud. Mycol.">
        <title>101 Dothideomycetes genomes: a test case for predicting lifestyles and emergence of pathogens.</title>
        <authorList>
            <person name="Haridas S."/>
            <person name="Albert R."/>
            <person name="Binder M."/>
            <person name="Bloem J."/>
            <person name="Labutti K."/>
            <person name="Salamov A."/>
            <person name="Andreopoulos B."/>
            <person name="Baker S."/>
            <person name="Barry K."/>
            <person name="Bills G."/>
            <person name="Bluhm B."/>
            <person name="Cannon C."/>
            <person name="Castanera R."/>
            <person name="Culley D."/>
            <person name="Daum C."/>
            <person name="Ezra D."/>
            <person name="Gonzalez J."/>
            <person name="Henrissat B."/>
            <person name="Kuo A."/>
            <person name="Liang C."/>
            <person name="Lipzen A."/>
            <person name="Lutzoni F."/>
            <person name="Magnuson J."/>
            <person name="Mondo S."/>
            <person name="Nolan M."/>
            <person name="Ohm R."/>
            <person name="Pangilinan J."/>
            <person name="Park H.-J."/>
            <person name="Ramirez L."/>
            <person name="Alfaro M."/>
            <person name="Sun H."/>
            <person name="Tritt A."/>
            <person name="Yoshinaga Y."/>
            <person name="Zwiers L.-H."/>
            <person name="Turgeon B."/>
            <person name="Goodwin S."/>
            <person name="Spatafora J."/>
            <person name="Crous P."/>
            <person name="Grigoriev I."/>
        </authorList>
    </citation>
    <scope>NUCLEOTIDE SEQUENCE</scope>
    <source>
        <strain evidence="2">CBS 379.55</strain>
    </source>
</reference>
<feature type="compositionally biased region" description="Basic and acidic residues" evidence="1">
    <location>
        <begin position="284"/>
        <end position="296"/>
    </location>
</feature>
<feature type="compositionally biased region" description="Polar residues" evidence="1">
    <location>
        <begin position="353"/>
        <end position="368"/>
    </location>
</feature>
<evidence type="ECO:0000313" key="2">
    <source>
        <dbReference type="EMBL" id="KAF2273004.1"/>
    </source>
</evidence>
<feature type="compositionally biased region" description="Polar residues" evidence="1">
    <location>
        <begin position="520"/>
        <end position="529"/>
    </location>
</feature>
<dbReference type="Proteomes" id="UP000800097">
    <property type="component" value="Unassembled WGS sequence"/>
</dbReference>
<sequence>MAEQIAHDVVKEAQSMGGPSPIDDTATSTNTPAGDGKAPSETPNAQPRYTDTETEKESRTEGAAGTATDTSDKAGPDAPDVSQSPPLARHIDKVQNHAKGSDKGQDAAVTTTDKKEALVNGDSGEQSAPEDFSAPQTAGEVSGASDTDISRPGSVDQTKRDAGHLRTSSLKKPPSFKSVSVTKNFLAKSAVSTPTARPGDKASGVGQTSTATQPTAKPRLVAKSGSGIGNISRSSLSKANGLGTGPDASKVWNKNQPVAPPPPKQFTDEELKQQYGIHLATRLQADESSKEAKWADIDEDEDDWAPDTVQWADGTRSSVAAAAVESIPPPAEDVKSASKKEEAAANIPKPVPSTISGSQRPSATSGTKTILKPGAHAQATAAKSSLVLKGQPEKPTLVAKPSSATPVKSPWAALPPVDKVPPVQINPPVQQPVPPRYSQRETQGYETTHPHFPTREMAPDDFNRSWRDDRGSRELFNSQSGRYEPVSEMRRGSVRDSGLRHQPSLLQRPPQEGPAEPSAAFQTSRTSSDAPAWGRRRTSSNVSGGSGRMFMDRRGPEHPGMALNMQRRDSHAVNGTEAVSPGLPRPELAHKGPLSEAQHTLTDQHGAWQQRASPRMANVQPLSPYGSVGSAGTHEGTVPTQVVPTETAVEVQNRLMREKLERARLAKQKEREKEEQEEAARKERLRKKLEAMGLADDVKPKSKDTSPSRSAERSPQKAKATPAVAQSPPKPPVPKSEGEVAQYGMMKVHQPQPVKKQMHTGEGGVARPTRGAEEVPKPSASPVKGRTSPSVAAQPPSSPSPPAGKPQPPSSLTSDNSKNKDNNGPAADKSRPRPQENAPLNTSQPLKPSQPTPSVWSSTLPQQPRSWASNVWGPPQPKDRALGNGNFDLSYNRGQSRPSPPQLPPQSQQPGQAPSLGLPPPIKPSQPQQTTPNPPFAQPTMATQVETMNAPKLVAGPKQPGPIAPPVANGWGNFAAAIRRDDIATMEKNLQEFERMGGKSFRPEIHETYTDQKGQSQSTVHTKAGGPATATNAGKPEATQPVRAEGIAAVANEAPAQTVANNTAARSSRFFPRASEATTQPAPQASSSGSPPPPPPEIETHPVYETGSARPVVRFPKPTPTGPVSMPSRPSGVRLGMGARPLALNPEWQARFNRLWAEPQAAPSAAPTTVHSVPVQPAGVSKPGALAVAASSKAPLEVREVQAPATVSLPSAVAKKTSDESLKDVTTRSSADNMMLEEREFGSLPVVKLPHMAHRAAGEAPVSSPTHRPNFRNPRAPEVTTKPMYNGVEQDRNADTINVIILLPGMSSSITKTMPKKREQRRNAGPRGPKRTNYNSNNAGSSSGNGPRPRKPSSYQGQGSNTSNSTRPSGGNGWNGTRSGQTWARRTDAVH</sequence>
<feature type="compositionally biased region" description="Basic and acidic residues" evidence="1">
    <location>
        <begin position="453"/>
        <end position="473"/>
    </location>
</feature>
<feature type="compositionally biased region" description="Basic and acidic residues" evidence="1">
    <location>
        <begin position="662"/>
        <end position="682"/>
    </location>
</feature>
<organism evidence="2 3">
    <name type="scientific">Westerdykella ornata</name>
    <dbReference type="NCBI Taxonomy" id="318751"/>
    <lineage>
        <taxon>Eukaryota</taxon>
        <taxon>Fungi</taxon>
        <taxon>Dikarya</taxon>
        <taxon>Ascomycota</taxon>
        <taxon>Pezizomycotina</taxon>
        <taxon>Dothideomycetes</taxon>
        <taxon>Pleosporomycetidae</taxon>
        <taxon>Pleosporales</taxon>
        <taxon>Sporormiaceae</taxon>
        <taxon>Westerdykella</taxon>
    </lineage>
</organism>
<name>A0A6A6J9V3_WESOR</name>
<dbReference type="GeneID" id="54546785"/>
<evidence type="ECO:0000256" key="1">
    <source>
        <dbReference type="SAM" id="MobiDB-lite"/>
    </source>
</evidence>
<protein>
    <submittedName>
        <fullName evidence="2">Uncharacterized protein</fullName>
    </submittedName>
</protein>
<feature type="compositionally biased region" description="Basic and acidic residues" evidence="1">
    <location>
        <begin position="485"/>
        <end position="499"/>
    </location>
</feature>
<feature type="region of interest" description="Disordered" evidence="1">
    <location>
        <begin position="1214"/>
        <end position="1237"/>
    </location>
</feature>
<feature type="compositionally biased region" description="Polar residues" evidence="1">
    <location>
        <begin position="205"/>
        <end position="215"/>
    </location>
</feature>
<keyword evidence="3" id="KW-1185">Reference proteome</keyword>